<feature type="compositionally biased region" description="Basic and acidic residues" evidence="1">
    <location>
        <begin position="194"/>
        <end position="203"/>
    </location>
</feature>
<organism evidence="2 3">
    <name type="scientific">Bugula neritina</name>
    <name type="common">Brown bryozoan</name>
    <name type="synonym">Sertularia neritina</name>
    <dbReference type="NCBI Taxonomy" id="10212"/>
    <lineage>
        <taxon>Eukaryota</taxon>
        <taxon>Metazoa</taxon>
        <taxon>Spiralia</taxon>
        <taxon>Lophotrochozoa</taxon>
        <taxon>Bryozoa</taxon>
        <taxon>Gymnolaemata</taxon>
        <taxon>Cheilostomatida</taxon>
        <taxon>Flustrina</taxon>
        <taxon>Buguloidea</taxon>
        <taxon>Bugulidae</taxon>
        <taxon>Bugula</taxon>
    </lineage>
</organism>
<evidence type="ECO:0000313" key="3">
    <source>
        <dbReference type="Proteomes" id="UP000593567"/>
    </source>
</evidence>
<proteinExistence type="predicted"/>
<dbReference type="AlphaFoldDB" id="A0A7J7J8C2"/>
<comment type="caution">
    <text evidence="2">The sequence shown here is derived from an EMBL/GenBank/DDBJ whole genome shotgun (WGS) entry which is preliminary data.</text>
</comment>
<feature type="compositionally biased region" description="Basic residues" evidence="1">
    <location>
        <begin position="155"/>
        <end position="176"/>
    </location>
</feature>
<accession>A0A7J7J8C2</accession>
<sequence>MPFKSAMAILANSSLAEAYGVESCPKEPLAAFEKAKNFSRCPCDLNVFKEKCEPDCLFYKNRPTCNTNIDLGWKGKFEGCICNTLLWGLKLKFDVDWEEKYCLERGIHVLSVLQSYIVLNTEHKYGGDTQWSKRPTITSQTATDDSKAKPIMREQKHHRTLLKSKKKKILKKKHHELAKSSRENVRNPNNQNSNRDEELDTRNSSEQLVVPVLSNELHSRNSLEEPLDLSVGQDYTPQSPLLSDDLIMDVPTFSDTGQIYIKDSLEDQMRPVTILNDLKNRKLFENEEQEMDGENSNDDMLTGPGVGQASSPASALSIGMLEFESAAEIIESGSDSRGGLNDSFVSIDEELYAHPVLHTSADKVSAAENRFY</sequence>
<gene>
    <name evidence="2" type="ORF">EB796_020079</name>
</gene>
<name>A0A7J7J8C2_BUGNE</name>
<evidence type="ECO:0000313" key="2">
    <source>
        <dbReference type="EMBL" id="KAF6021618.1"/>
    </source>
</evidence>
<dbReference type="Proteomes" id="UP000593567">
    <property type="component" value="Unassembled WGS sequence"/>
</dbReference>
<evidence type="ECO:0000256" key="1">
    <source>
        <dbReference type="SAM" id="MobiDB-lite"/>
    </source>
</evidence>
<keyword evidence="3" id="KW-1185">Reference proteome</keyword>
<reference evidence="2" key="1">
    <citation type="submission" date="2020-06" db="EMBL/GenBank/DDBJ databases">
        <title>Draft genome of Bugula neritina, a colonial animal packing powerful symbionts and potential medicines.</title>
        <authorList>
            <person name="Rayko M."/>
        </authorList>
    </citation>
    <scope>NUCLEOTIDE SEQUENCE [LARGE SCALE GENOMIC DNA]</scope>
    <source>
        <strain evidence="2">Kwan_BN1</strain>
    </source>
</reference>
<feature type="compositionally biased region" description="Basic and acidic residues" evidence="1">
    <location>
        <begin position="144"/>
        <end position="154"/>
    </location>
</feature>
<feature type="region of interest" description="Disordered" evidence="1">
    <location>
        <begin position="127"/>
        <end position="205"/>
    </location>
</feature>
<feature type="compositionally biased region" description="Polar residues" evidence="1">
    <location>
        <begin position="129"/>
        <end position="143"/>
    </location>
</feature>
<protein>
    <submittedName>
        <fullName evidence="2">Uncharacterized protein</fullName>
    </submittedName>
</protein>
<dbReference type="EMBL" id="VXIV02002991">
    <property type="protein sequence ID" value="KAF6021618.1"/>
    <property type="molecule type" value="Genomic_DNA"/>
</dbReference>